<evidence type="ECO:0008006" key="5">
    <source>
        <dbReference type="Google" id="ProtNLM"/>
    </source>
</evidence>
<gene>
    <name evidence="1" type="ORF">NHP190020_12040</name>
    <name evidence="2" type="ORF">SNTW_09990</name>
</gene>
<keyword evidence="4" id="KW-1185">Reference proteome</keyword>
<evidence type="ECO:0000313" key="4">
    <source>
        <dbReference type="Proteomes" id="UP000509742"/>
    </source>
</evidence>
<dbReference type="Proteomes" id="UP000317935">
    <property type="component" value="Chromosome"/>
</dbReference>
<reference evidence="2 3" key="1">
    <citation type="submission" date="2019-06" db="EMBL/GenBank/DDBJ databases">
        <title>Complete genome sequence of Helicobacter suis SNTW101c.</title>
        <authorList>
            <person name="Rimbara E."/>
            <person name="Suzuki M."/>
            <person name="Matsui H."/>
            <person name="Nakamura M."/>
            <person name="Mori S."/>
            <person name="Shibayama K."/>
        </authorList>
    </citation>
    <scope>NUCLEOTIDE SEQUENCE [LARGE SCALE GENOMIC DNA]</scope>
    <source>
        <strain evidence="2 3">SNTW101c</strain>
    </source>
</reference>
<dbReference type="EMBL" id="AP023036">
    <property type="protein sequence ID" value="BCD46165.1"/>
    <property type="molecule type" value="Genomic_DNA"/>
</dbReference>
<accession>A0A6J4CYX6</accession>
<dbReference type="AlphaFoldDB" id="A0A6J4CYX6"/>
<proteinExistence type="predicted"/>
<protein>
    <recommendedName>
        <fullName evidence="5">Type I restriction modification DNA specificity domain-containing protein</fullName>
    </recommendedName>
</protein>
<organism evidence="2 3">
    <name type="scientific">Helicobacter suis</name>
    <dbReference type="NCBI Taxonomy" id="104628"/>
    <lineage>
        <taxon>Bacteria</taxon>
        <taxon>Pseudomonadati</taxon>
        <taxon>Campylobacterota</taxon>
        <taxon>Epsilonproteobacteria</taxon>
        <taxon>Campylobacterales</taxon>
        <taxon>Helicobacteraceae</taxon>
        <taxon>Helicobacter</taxon>
    </lineage>
</organism>
<reference evidence="1 4" key="2">
    <citation type="submission" date="2020-04" db="EMBL/GenBank/DDBJ databases">
        <title>Genomic analysis of gastric non-Helicobacter pylori Helicobacters isolated in Japan.</title>
        <authorList>
            <person name="Suzuki M."/>
            <person name="Rimbara E."/>
        </authorList>
    </citation>
    <scope>NUCLEOTIDE SEQUENCE [LARGE SCALE GENOMIC DNA]</scope>
    <source>
        <strain evidence="1 4">NHP19-0020</strain>
    </source>
</reference>
<evidence type="ECO:0000313" key="3">
    <source>
        <dbReference type="Proteomes" id="UP000317935"/>
    </source>
</evidence>
<name>A0A6J4CYX6_9HELI</name>
<dbReference type="Proteomes" id="UP000509742">
    <property type="component" value="Chromosome"/>
</dbReference>
<dbReference type="EMBL" id="AP019774">
    <property type="protein sequence ID" value="BCD70354.1"/>
    <property type="molecule type" value="Genomic_DNA"/>
</dbReference>
<sequence>MHILDQLQALISDLEQGIPAEIKARKKQFNYYLNHLLDFKGQA</sequence>
<evidence type="ECO:0000313" key="2">
    <source>
        <dbReference type="EMBL" id="BCD70354.1"/>
    </source>
</evidence>
<evidence type="ECO:0000313" key="1">
    <source>
        <dbReference type="EMBL" id="BCD46165.1"/>
    </source>
</evidence>